<protein>
    <submittedName>
        <fullName evidence="2">Uncharacterized protein</fullName>
    </submittedName>
</protein>
<dbReference type="AlphaFoldDB" id="A0AAV5JMP2"/>
<evidence type="ECO:0000313" key="2">
    <source>
        <dbReference type="EMBL" id="GKV14832.1"/>
    </source>
</evidence>
<dbReference type="Proteomes" id="UP001054252">
    <property type="component" value="Unassembled WGS sequence"/>
</dbReference>
<name>A0AAV5JMP2_9ROSI</name>
<keyword evidence="1" id="KW-1133">Transmembrane helix</keyword>
<reference evidence="2 3" key="1">
    <citation type="journal article" date="2021" name="Commun. Biol.">
        <title>The genome of Shorea leprosula (Dipterocarpaceae) highlights the ecological relevance of drought in aseasonal tropical rainforests.</title>
        <authorList>
            <person name="Ng K.K.S."/>
            <person name="Kobayashi M.J."/>
            <person name="Fawcett J.A."/>
            <person name="Hatakeyama M."/>
            <person name="Paape T."/>
            <person name="Ng C.H."/>
            <person name="Ang C.C."/>
            <person name="Tnah L.H."/>
            <person name="Lee C.T."/>
            <person name="Nishiyama T."/>
            <person name="Sese J."/>
            <person name="O'Brien M.J."/>
            <person name="Copetti D."/>
            <person name="Mohd Noor M.I."/>
            <person name="Ong R.C."/>
            <person name="Putra M."/>
            <person name="Sireger I.Z."/>
            <person name="Indrioko S."/>
            <person name="Kosugi Y."/>
            <person name="Izuno A."/>
            <person name="Isagi Y."/>
            <person name="Lee S.L."/>
            <person name="Shimizu K.K."/>
        </authorList>
    </citation>
    <scope>NUCLEOTIDE SEQUENCE [LARGE SCALE GENOMIC DNA]</scope>
    <source>
        <strain evidence="2">214</strain>
    </source>
</reference>
<sequence>MEIVNIGEEEFVRTLLVKERANPDDEECKRHDQNAAFMVVFSTLVAASLWIGYSSLAETGIVDDLGISMVEVGLL</sequence>
<keyword evidence="1" id="KW-0472">Membrane</keyword>
<keyword evidence="1" id="KW-0812">Transmembrane</keyword>
<dbReference type="EMBL" id="BPVZ01000042">
    <property type="protein sequence ID" value="GKV14832.1"/>
    <property type="molecule type" value="Genomic_DNA"/>
</dbReference>
<proteinExistence type="predicted"/>
<gene>
    <name evidence="2" type="ORF">SLEP1_g25645</name>
</gene>
<organism evidence="2 3">
    <name type="scientific">Rubroshorea leprosula</name>
    <dbReference type="NCBI Taxonomy" id="152421"/>
    <lineage>
        <taxon>Eukaryota</taxon>
        <taxon>Viridiplantae</taxon>
        <taxon>Streptophyta</taxon>
        <taxon>Embryophyta</taxon>
        <taxon>Tracheophyta</taxon>
        <taxon>Spermatophyta</taxon>
        <taxon>Magnoliopsida</taxon>
        <taxon>eudicotyledons</taxon>
        <taxon>Gunneridae</taxon>
        <taxon>Pentapetalae</taxon>
        <taxon>rosids</taxon>
        <taxon>malvids</taxon>
        <taxon>Malvales</taxon>
        <taxon>Dipterocarpaceae</taxon>
        <taxon>Rubroshorea</taxon>
    </lineage>
</organism>
<comment type="caution">
    <text evidence="2">The sequence shown here is derived from an EMBL/GenBank/DDBJ whole genome shotgun (WGS) entry which is preliminary data.</text>
</comment>
<feature type="transmembrane region" description="Helical" evidence="1">
    <location>
        <begin position="35"/>
        <end position="53"/>
    </location>
</feature>
<keyword evidence="3" id="KW-1185">Reference proteome</keyword>
<evidence type="ECO:0000256" key="1">
    <source>
        <dbReference type="SAM" id="Phobius"/>
    </source>
</evidence>
<evidence type="ECO:0000313" key="3">
    <source>
        <dbReference type="Proteomes" id="UP001054252"/>
    </source>
</evidence>
<accession>A0AAV5JMP2</accession>